<dbReference type="AlphaFoldDB" id="A0A383BCM2"/>
<protein>
    <submittedName>
        <fullName evidence="2">Uncharacterized protein</fullName>
    </submittedName>
</protein>
<feature type="compositionally biased region" description="Low complexity" evidence="1">
    <location>
        <begin position="23"/>
        <end position="38"/>
    </location>
</feature>
<accession>A0A383BCM2</accession>
<dbReference type="EMBL" id="UINC01198979">
    <property type="protein sequence ID" value="SVE17188.1"/>
    <property type="molecule type" value="Genomic_DNA"/>
</dbReference>
<evidence type="ECO:0000256" key="1">
    <source>
        <dbReference type="SAM" id="MobiDB-lite"/>
    </source>
</evidence>
<name>A0A383BCM2_9ZZZZ</name>
<sequence>MTKFSAPDFILLNSNLDQRNPRSISHSPISIPKFPKKL</sequence>
<organism evidence="2">
    <name type="scientific">marine metagenome</name>
    <dbReference type="NCBI Taxonomy" id="408172"/>
    <lineage>
        <taxon>unclassified sequences</taxon>
        <taxon>metagenomes</taxon>
        <taxon>ecological metagenomes</taxon>
    </lineage>
</organism>
<reference evidence="2" key="1">
    <citation type="submission" date="2018-05" db="EMBL/GenBank/DDBJ databases">
        <authorList>
            <person name="Lanie J.A."/>
            <person name="Ng W.-L."/>
            <person name="Kazmierczak K.M."/>
            <person name="Andrzejewski T.M."/>
            <person name="Davidsen T.M."/>
            <person name="Wayne K.J."/>
            <person name="Tettelin H."/>
            <person name="Glass J.I."/>
            <person name="Rusch D."/>
            <person name="Podicherti R."/>
            <person name="Tsui H.-C.T."/>
            <person name="Winkler M.E."/>
        </authorList>
    </citation>
    <scope>NUCLEOTIDE SEQUENCE</scope>
</reference>
<gene>
    <name evidence="2" type="ORF">METZ01_LOCUS470042</name>
</gene>
<feature type="region of interest" description="Disordered" evidence="1">
    <location>
        <begin position="19"/>
        <end position="38"/>
    </location>
</feature>
<proteinExistence type="predicted"/>
<evidence type="ECO:0000313" key="2">
    <source>
        <dbReference type="EMBL" id="SVE17188.1"/>
    </source>
</evidence>